<reference evidence="1 2" key="2">
    <citation type="submission" date="2018-06" db="EMBL/GenBank/DDBJ databases">
        <title>Metagenomic assembly of (sub)arctic Cyanobacteria and their associated microbiome from non-axenic cultures.</title>
        <authorList>
            <person name="Baurain D."/>
        </authorList>
    </citation>
    <scope>NUCLEOTIDE SEQUENCE [LARGE SCALE GENOMIC DNA]</scope>
    <source>
        <strain evidence="1">ULC129bin1</strain>
    </source>
</reference>
<name>A0A2W4VLD2_9CYAN</name>
<dbReference type="AlphaFoldDB" id="A0A2W4VLD2"/>
<dbReference type="Proteomes" id="UP000249354">
    <property type="component" value="Unassembled WGS sequence"/>
</dbReference>
<protein>
    <submittedName>
        <fullName evidence="1">Uncharacterized protein</fullName>
    </submittedName>
</protein>
<accession>A0A2W4VLD2</accession>
<sequence length="96" mass="10835">MIERFGTLDPDTHQLTFDSREAIEAGVDNELVTLGEELVGYQNNLVMDLKSGRAYIGNGERPDPQEYPRLRRFQERAAESLRSRSLGSPSLKSLKP</sequence>
<gene>
    <name evidence="1" type="ORF">DCF25_16690</name>
</gene>
<reference evidence="2" key="1">
    <citation type="submission" date="2018-04" db="EMBL/GenBank/DDBJ databases">
        <authorList>
            <person name="Cornet L."/>
        </authorList>
    </citation>
    <scope>NUCLEOTIDE SEQUENCE [LARGE SCALE GENOMIC DNA]</scope>
</reference>
<organism evidence="1 2">
    <name type="scientific">Leptolyngbya foveolarum</name>
    <dbReference type="NCBI Taxonomy" id="47253"/>
    <lineage>
        <taxon>Bacteria</taxon>
        <taxon>Bacillati</taxon>
        <taxon>Cyanobacteriota</taxon>
        <taxon>Cyanophyceae</taxon>
        <taxon>Leptolyngbyales</taxon>
        <taxon>Leptolyngbyaceae</taxon>
        <taxon>Leptolyngbya group</taxon>
        <taxon>Leptolyngbya</taxon>
    </lineage>
</organism>
<proteinExistence type="predicted"/>
<evidence type="ECO:0000313" key="1">
    <source>
        <dbReference type="EMBL" id="PZO13041.1"/>
    </source>
</evidence>
<comment type="caution">
    <text evidence="1">The sequence shown here is derived from an EMBL/GenBank/DDBJ whole genome shotgun (WGS) entry which is preliminary data.</text>
</comment>
<dbReference type="EMBL" id="QBMC01000134">
    <property type="protein sequence ID" value="PZO13041.1"/>
    <property type="molecule type" value="Genomic_DNA"/>
</dbReference>
<evidence type="ECO:0000313" key="2">
    <source>
        <dbReference type="Proteomes" id="UP000249354"/>
    </source>
</evidence>